<keyword evidence="4" id="KW-1185">Reference proteome</keyword>
<comment type="caution">
    <text evidence="3">The sequence shown here is derived from an EMBL/GenBank/DDBJ whole genome shotgun (WGS) entry which is preliminary data.</text>
</comment>
<sequence>MLESYGMDDVQSAAALNGDVLFQGLVGAMAPISASCNSGSSVRFDCPDCGRSYSHSSTLWSHRRYECGKEPQFQCPCCPHRSKLKKNLVKHIRSRHSVPASGVSTSLVSEMRQDLL</sequence>
<gene>
    <name evidence="3" type="ORF">KUF71_005759</name>
</gene>
<accession>A0AAE1H610</accession>
<evidence type="ECO:0000313" key="3">
    <source>
        <dbReference type="EMBL" id="KAK3915452.1"/>
    </source>
</evidence>
<protein>
    <submittedName>
        <fullName evidence="3">Longitudinals lacking protein, isoforms A/B/D/L</fullName>
    </submittedName>
</protein>
<evidence type="ECO:0000313" key="4">
    <source>
        <dbReference type="Proteomes" id="UP001219518"/>
    </source>
</evidence>
<keyword evidence="1" id="KW-0862">Zinc</keyword>
<dbReference type="Proteomes" id="UP001219518">
    <property type="component" value="Unassembled WGS sequence"/>
</dbReference>
<keyword evidence="1" id="KW-0479">Metal-binding</keyword>
<dbReference type="GO" id="GO:0008270">
    <property type="term" value="F:zinc ion binding"/>
    <property type="evidence" value="ECO:0007669"/>
    <property type="project" value="UniProtKB-KW"/>
</dbReference>
<dbReference type="InterPro" id="IPR036236">
    <property type="entry name" value="Znf_C2H2_sf"/>
</dbReference>
<dbReference type="EMBL" id="JAHWGI010000440">
    <property type="protein sequence ID" value="KAK3915452.1"/>
    <property type="molecule type" value="Genomic_DNA"/>
</dbReference>
<dbReference type="Gene3D" id="3.30.160.60">
    <property type="entry name" value="Classic Zinc Finger"/>
    <property type="match status" value="1"/>
</dbReference>
<dbReference type="InterPro" id="IPR013087">
    <property type="entry name" value="Znf_C2H2_type"/>
</dbReference>
<dbReference type="SUPFAM" id="SSF57667">
    <property type="entry name" value="beta-beta-alpha zinc fingers"/>
    <property type="match status" value="1"/>
</dbReference>
<dbReference type="AlphaFoldDB" id="A0AAE1H610"/>
<dbReference type="SMART" id="SM00355">
    <property type="entry name" value="ZnF_C2H2"/>
    <property type="match status" value="2"/>
</dbReference>
<dbReference type="Pfam" id="PF00096">
    <property type="entry name" value="zf-C2H2"/>
    <property type="match status" value="1"/>
</dbReference>
<evidence type="ECO:0000259" key="2">
    <source>
        <dbReference type="PROSITE" id="PS50157"/>
    </source>
</evidence>
<reference evidence="3" key="2">
    <citation type="journal article" date="2023" name="BMC Genomics">
        <title>Pest status, molecular evolution, and epigenetic factors derived from the genome assembly of Frankliniella fusca, a thysanopteran phytovirus vector.</title>
        <authorList>
            <person name="Catto M.A."/>
            <person name="Labadie P.E."/>
            <person name="Jacobson A.L."/>
            <person name="Kennedy G.G."/>
            <person name="Srinivasan R."/>
            <person name="Hunt B.G."/>
        </authorList>
    </citation>
    <scope>NUCLEOTIDE SEQUENCE</scope>
    <source>
        <strain evidence="3">PL_HMW_Pooled</strain>
    </source>
</reference>
<name>A0AAE1H610_9NEOP</name>
<reference evidence="3" key="1">
    <citation type="submission" date="2021-07" db="EMBL/GenBank/DDBJ databases">
        <authorList>
            <person name="Catto M.A."/>
            <person name="Jacobson A."/>
            <person name="Kennedy G."/>
            <person name="Labadie P."/>
            <person name="Hunt B.G."/>
            <person name="Srinivasan R."/>
        </authorList>
    </citation>
    <scope>NUCLEOTIDE SEQUENCE</scope>
    <source>
        <strain evidence="3">PL_HMW_Pooled</strain>
        <tissue evidence="3">Head</tissue>
    </source>
</reference>
<organism evidence="3 4">
    <name type="scientific">Frankliniella fusca</name>
    <dbReference type="NCBI Taxonomy" id="407009"/>
    <lineage>
        <taxon>Eukaryota</taxon>
        <taxon>Metazoa</taxon>
        <taxon>Ecdysozoa</taxon>
        <taxon>Arthropoda</taxon>
        <taxon>Hexapoda</taxon>
        <taxon>Insecta</taxon>
        <taxon>Pterygota</taxon>
        <taxon>Neoptera</taxon>
        <taxon>Paraneoptera</taxon>
        <taxon>Thysanoptera</taxon>
        <taxon>Terebrantia</taxon>
        <taxon>Thripoidea</taxon>
        <taxon>Thripidae</taxon>
        <taxon>Frankliniella</taxon>
    </lineage>
</organism>
<proteinExistence type="predicted"/>
<keyword evidence="1" id="KW-0863">Zinc-finger</keyword>
<dbReference type="PROSITE" id="PS50157">
    <property type="entry name" value="ZINC_FINGER_C2H2_2"/>
    <property type="match status" value="1"/>
</dbReference>
<feature type="domain" description="C2H2-type" evidence="2">
    <location>
        <begin position="44"/>
        <end position="71"/>
    </location>
</feature>
<evidence type="ECO:0000256" key="1">
    <source>
        <dbReference type="PROSITE-ProRule" id="PRU00042"/>
    </source>
</evidence>